<proteinExistence type="predicted"/>
<gene>
    <name evidence="1" type="ORF">LHJ74_05480</name>
</gene>
<dbReference type="RefSeq" id="WP_260216361.1">
    <property type="nucleotide sequence ID" value="NZ_JAJAGO010000002.1"/>
</dbReference>
<dbReference type="EMBL" id="JAJAGO010000002">
    <property type="protein sequence ID" value="MCT2589387.1"/>
    <property type="molecule type" value="Genomic_DNA"/>
</dbReference>
<organism evidence="1 2">
    <name type="scientific">Streptomyces gossypii</name>
    <dbReference type="NCBI Taxonomy" id="2883101"/>
    <lineage>
        <taxon>Bacteria</taxon>
        <taxon>Bacillati</taxon>
        <taxon>Actinomycetota</taxon>
        <taxon>Actinomycetes</taxon>
        <taxon>Kitasatosporales</taxon>
        <taxon>Streptomycetaceae</taxon>
        <taxon>Streptomyces</taxon>
    </lineage>
</organism>
<reference evidence="1 2" key="1">
    <citation type="submission" date="2021-10" db="EMBL/GenBank/DDBJ databases">
        <title>Streptomyces gossypii sp. nov., isolated from soil collected from cotton field.</title>
        <authorList>
            <person name="Ge X."/>
            <person name="Chen X."/>
            <person name="Liu W."/>
        </authorList>
    </citation>
    <scope>NUCLEOTIDE SEQUENCE [LARGE SCALE GENOMIC DNA]</scope>
    <source>
        <strain evidence="1 2">N2-109</strain>
    </source>
</reference>
<sequence>MSDFAEEARSRVMRLLRMANTTNERIRTQIREYADATPEPPLMGSLGIGTTGCSRCKRTMWQQRDSEGPLWVCAFCGHVEGVSVACPHCAAEMEPPHPADGDHWLCPTCPRAATAGDFRGKAEHRACTDPPAG</sequence>
<accession>A0ABT2JND0</accession>
<keyword evidence="2" id="KW-1185">Reference proteome</keyword>
<evidence type="ECO:0000313" key="1">
    <source>
        <dbReference type="EMBL" id="MCT2589387.1"/>
    </source>
</evidence>
<dbReference type="SUPFAM" id="SSF161187">
    <property type="entry name" value="YfgJ-like"/>
    <property type="match status" value="1"/>
</dbReference>
<evidence type="ECO:0000313" key="2">
    <source>
        <dbReference type="Proteomes" id="UP001156389"/>
    </source>
</evidence>
<comment type="caution">
    <text evidence="1">The sequence shown here is derived from an EMBL/GenBank/DDBJ whole genome shotgun (WGS) entry which is preliminary data.</text>
</comment>
<name>A0ABT2JND0_9ACTN</name>
<dbReference type="Proteomes" id="UP001156389">
    <property type="component" value="Unassembled WGS sequence"/>
</dbReference>
<protein>
    <submittedName>
        <fullName evidence="1">Uncharacterized protein</fullName>
    </submittedName>
</protein>